<keyword evidence="3 7" id="KW-0288">FMN</keyword>
<dbReference type="GO" id="GO:0010181">
    <property type="term" value="F:FMN binding"/>
    <property type="evidence" value="ECO:0007669"/>
    <property type="project" value="InterPro"/>
</dbReference>
<proteinExistence type="inferred from homology"/>
<evidence type="ECO:0000256" key="2">
    <source>
        <dbReference type="ARBA" id="ARBA00022630"/>
    </source>
</evidence>
<dbReference type="PANTHER" id="PTHR10578:SF107">
    <property type="entry name" value="2-HYDROXYACID OXIDASE 1"/>
    <property type="match status" value="1"/>
</dbReference>
<feature type="binding site" evidence="7">
    <location>
        <position position="264"/>
    </location>
    <ligand>
        <name>glyoxylate</name>
        <dbReference type="ChEBI" id="CHEBI:36655"/>
    </ligand>
</feature>
<feature type="binding site" evidence="7">
    <location>
        <position position="138"/>
    </location>
    <ligand>
        <name>FMN</name>
        <dbReference type="ChEBI" id="CHEBI:58210"/>
    </ligand>
</feature>
<dbReference type="InterPro" id="IPR000262">
    <property type="entry name" value="FMN-dep_DH"/>
</dbReference>
<evidence type="ECO:0000259" key="8">
    <source>
        <dbReference type="PROSITE" id="PS51349"/>
    </source>
</evidence>
<dbReference type="eggNOG" id="COG1304">
    <property type="taxonomic scope" value="Bacteria"/>
</dbReference>
<dbReference type="PIRSF" id="PIRSF000138">
    <property type="entry name" value="Al-hdrx_acd_dh"/>
    <property type="match status" value="1"/>
</dbReference>
<evidence type="ECO:0000313" key="9">
    <source>
        <dbReference type="EMBL" id="KDB50788.1"/>
    </source>
</evidence>
<feature type="active site" description="Proton acceptor" evidence="6">
    <location>
        <position position="264"/>
    </location>
</feature>
<dbReference type="PANTHER" id="PTHR10578">
    <property type="entry name" value="S -2-HYDROXY-ACID OXIDASE-RELATED"/>
    <property type="match status" value="1"/>
</dbReference>
<feature type="binding site" evidence="7">
    <location>
        <position position="30"/>
    </location>
    <ligand>
        <name>glyoxylate</name>
        <dbReference type="ChEBI" id="CHEBI:36655"/>
    </ligand>
</feature>
<evidence type="ECO:0000256" key="6">
    <source>
        <dbReference type="PIRSR" id="PIRSR000138-1"/>
    </source>
</evidence>
<evidence type="ECO:0000256" key="1">
    <source>
        <dbReference type="ARBA" id="ARBA00001917"/>
    </source>
</evidence>
<dbReference type="InterPro" id="IPR037396">
    <property type="entry name" value="FMN_HAD"/>
</dbReference>
<feature type="binding site" evidence="7">
    <location>
        <position position="262"/>
    </location>
    <ligand>
        <name>FMN</name>
        <dbReference type="ChEBI" id="CHEBI:58210"/>
    </ligand>
</feature>
<evidence type="ECO:0000256" key="4">
    <source>
        <dbReference type="ARBA" id="ARBA00023002"/>
    </source>
</evidence>
<dbReference type="InterPro" id="IPR013785">
    <property type="entry name" value="Aldolase_TIM"/>
</dbReference>
<comment type="caution">
    <text evidence="9">The sequence shown here is derived from an EMBL/GenBank/DDBJ whole genome shotgun (WGS) entry which is preliminary data.</text>
</comment>
<protein>
    <submittedName>
        <fullName evidence="9">FMN-dependent alpha-hydroxy acid dehydrogenase</fullName>
    </submittedName>
</protein>
<dbReference type="CDD" id="cd02809">
    <property type="entry name" value="alpha_hydroxyacid_oxid_FMN"/>
    <property type="match status" value="1"/>
</dbReference>
<keyword evidence="4" id="KW-0560">Oxidoreductase</keyword>
<evidence type="ECO:0000256" key="7">
    <source>
        <dbReference type="PIRSR" id="PIRSR000138-2"/>
    </source>
</evidence>
<dbReference type="Proteomes" id="UP000026714">
    <property type="component" value="Unassembled WGS sequence"/>
</dbReference>
<accession>A0A059KI37</accession>
<evidence type="ECO:0000256" key="3">
    <source>
        <dbReference type="ARBA" id="ARBA00022643"/>
    </source>
</evidence>
<sequence length="366" mass="38514">MTPLPVMLPVALPDYAAAAAERLDAQARAYFDGGAADELTLAANLQAWRQIGLQSRVLRPMAGAHTRVELLGRTLAHPVLLAPVAYQRLAHPDGEIATAQAAAALQAGMVLSTQSSVPVETVAHIVRRDPESGPLWFQVYIQPDRDFTLALVRRAEAAGCEALVLTVDAPVSGARDRERRAGFRLPPGVRAVHLEGLRLPPAPALRPGQSALFDGLLADMPTWDDVAWLVGQTRLPVLLKGITHPDDAGLARQVGAAGLIVSNHGGRTLDTLPATAELLPRIVAAADGLPVLVDGGIRRGTDVLKALGLGARAVLVGRPQVHALAVAGAQGVAHMLRLLRDELEIAMALTGCRCLAEAASALSPRR</sequence>
<dbReference type="PROSITE" id="PS51349">
    <property type="entry name" value="FMN_HYDROXY_ACID_DH_2"/>
    <property type="match status" value="1"/>
</dbReference>
<dbReference type="STRING" id="34103.SAMN05421778_10561"/>
<feature type="binding site" evidence="7">
    <location>
        <begin position="83"/>
        <end position="85"/>
    </location>
    <ligand>
        <name>FMN</name>
        <dbReference type="ChEBI" id="CHEBI:58210"/>
    </ligand>
</feature>
<dbReference type="Pfam" id="PF01070">
    <property type="entry name" value="FMN_dh"/>
    <property type="match status" value="1"/>
</dbReference>
<feature type="binding site" evidence="7">
    <location>
        <position position="175"/>
    </location>
    <ligand>
        <name>glyoxylate</name>
        <dbReference type="ChEBI" id="CHEBI:36655"/>
    </ligand>
</feature>
<dbReference type="InterPro" id="IPR012133">
    <property type="entry name" value="Alpha-hydoxy_acid_DH_FMN"/>
</dbReference>
<dbReference type="Gene3D" id="3.20.20.70">
    <property type="entry name" value="Aldolase class I"/>
    <property type="match status" value="1"/>
</dbReference>
<dbReference type="AlphaFoldDB" id="A0A059KI37"/>
<feature type="binding site" evidence="7">
    <location>
        <position position="166"/>
    </location>
    <ligand>
        <name>FMN</name>
        <dbReference type="ChEBI" id="CHEBI:58210"/>
    </ligand>
</feature>
<feature type="binding site" evidence="7">
    <location>
        <position position="267"/>
    </location>
    <ligand>
        <name>glyoxylate</name>
        <dbReference type="ChEBI" id="CHEBI:36655"/>
    </ligand>
</feature>
<feature type="binding site" evidence="7">
    <location>
        <position position="140"/>
    </location>
    <ligand>
        <name>glyoxylate</name>
        <dbReference type="ChEBI" id="CHEBI:36655"/>
    </ligand>
</feature>
<name>A0A059KI37_9BURK</name>
<organism evidence="9 10">
    <name type="scientific">Sphaerotilus natans subsp. natans DSM 6575</name>
    <dbReference type="NCBI Taxonomy" id="1286631"/>
    <lineage>
        <taxon>Bacteria</taxon>
        <taxon>Pseudomonadati</taxon>
        <taxon>Pseudomonadota</taxon>
        <taxon>Betaproteobacteria</taxon>
        <taxon>Burkholderiales</taxon>
        <taxon>Sphaerotilaceae</taxon>
        <taxon>Sphaerotilus</taxon>
    </lineage>
</organism>
<dbReference type="PATRIC" id="fig|1286631.3.peg.3538"/>
<dbReference type="SUPFAM" id="SSF51395">
    <property type="entry name" value="FMN-linked oxidoreductases"/>
    <property type="match status" value="1"/>
</dbReference>
<feature type="binding site" evidence="7">
    <location>
        <position position="240"/>
    </location>
    <ligand>
        <name>FMN</name>
        <dbReference type="ChEBI" id="CHEBI:58210"/>
    </ligand>
</feature>
<reference evidence="9 10" key="1">
    <citation type="journal article" date="2014" name="FEMS Microbiol. Ecol.">
        <title>Sphaerotilus natans encrusted with nanoball-shaped Fe(III) oxide minerals formed by nitrate-reducing mixotrophic Fe(II) oxidation.</title>
        <authorList>
            <person name="Park S."/>
            <person name="Kim D.H."/>
            <person name="Lee J.H."/>
            <person name="Hur H.G."/>
        </authorList>
    </citation>
    <scope>NUCLEOTIDE SEQUENCE [LARGE SCALE GENOMIC DNA]</scope>
    <source>
        <strain evidence="9 10">DSM 6575</strain>
    </source>
</reference>
<feature type="binding site" evidence="7">
    <location>
        <position position="112"/>
    </location>
    <ligand>
        <name>FMN</name>
        <dbReference type="ChEBI" id="CHEBI:58210"/>
    </ligand>
</feature>
<evidence type="ECO:0000313" key="10">
    <source>
        <dbReference type="Proteomes" id="UP000026714"/>
    </source>
</evidence>
<comment type="cofactor">
    <cofactor evidence="1">
        <name>FMN</name>
        <dbReference type="ChEBI" id="CHEBI:58210"/>
    </cofactor>
</comment>
<feature type="domain" description="FMN hydroxy acid dehydrogenase" evidence="8">
    <location>
        <begin position="4"/>
        <end position="366"/>
    </location>
</feature>
<comment type="similarity">
    <text evidence="5">Belongs to the FMN-dependent alpha-hydroxy acid dehydrogenase family.</text>
</comment>
<gene>
    <name evidence="9" type="ORF">X805_36240</name>
</gene>
<dbReference type="GO" id="GO:0016614">
    <property type="term" value="F:oxidoreductase activity, acting on CH-OH group of donors"/>
    <property type="evidence" value="ECO:0007669"/>
    <property type="project" value="UniProtKB-ARBA"/>
</dbReference>
<feature type="binding site" evidence="7">
    <location>
        <begin position="317"/>
        <end position="318"/>
    </location>
    <ligand>
        <name>FMN</name>
        <dbReference type="ChEBI" id="CHEBI:58210"/>
    </ligand>
</feature>
<dbReference type="FunFam" id="3.20.20.70:FF:000029">
    <property type="entry name" value="L-lactate dehydrogenase"/>
    <property type="match status" value="1"/>
</dbReference>
<dbReference type="EMBL" id="AZRA01000112">
    <property type="protein sequence ID" value="KDB50788.1"/>
    <property type="molecule type" value="Genomic_DNA"/>
</dbReference>
<keyword evidence="10" id="KW-1185">Reference proteome</keyword>
<evidence type="ECO:0000256" key="5">
    <source>
        <dbReference type="ARBA" id="ARBA00024042"/>
    </source>
</evidence>
<keyword evidence="2 7" id="KW-0285">Flavoprotein</keyword>
<feature type="binding site" evidence="7">
    <location>
        <begin position="294"/>
        <end position="298"/>
    </location>
    <ligand>
        <name>FMN</name>
        <dbReference type="ChEBI" id="CHEBI:58210"/>
    </ligand>
</feature>